<dbReference type="AlphaFoldDB" id="A0A845EX61"/>
<keyword evidence="2" id="KW-0442">Lipid degradation</keyword>
<accession>A0A845EX61</accession>
<dbReference type="PROSITE" id="PS51635">
    <property type="entry name" value="PNPLA"/>
    <property type="match status" value="1"/>
</dbReference>
<name>A0A845EX61_9BACL</name>
<evidence type="ECO:0000313" key="4">
    <source>
        <dbReference type="EMBL" id="MYL63141.1"/>
    </source>
</evidence>
<protein>
    <recommendedName>
        <fullName evidence="3">PNPLA domain-containing protein</fullName>
    </recommendedName>
</protein>
<dbReference type="PANTHER" id="PTHR46394">
    <property type="entry name" value="ANNEXIN"/>
    <property type="match status" value="1"/>
</dbReference>
<organism evidence="4 5">
    <name type="scientific">Guptibacillus hwajinpoensis</name>
    <dbReference type="NCBI Taxonomy" id="208199"/>
    <lineage>
        <taxon>Bacteria</taxon>
        <taxon>Bacillati</taxon>
        <taxon>Bacillota</taxon>
        <taxon>Bacilli</taxon>
        <taxon>Bacillales</taxon>
        <taxon>Guptibacillaceae</taxon>
        <taxon>Guptibacillus</taxon>
    </lineage>
</organism>
<sequence length="304" mass="33982">MYIDGVFSGGGVKGIALVGALQAVEKKGLSFKRTAGTSAGALIAALIIAGYEGHELENILLDTDLTSLLEKNSGFTFPLLRWLMLYWNLGLYSGKDLELWVGGLLKKKGISTFGDLPEGSLKIIVSDITKGRLVVLPDDLAHYGFVPEQFSVAKAVRMSASLPFFFKPQPLYSINGKKHYMVDGGILSNFPLWVFQPPENKKPLRPVLGFQLSANFNQIPENKISNAVDMYQALFETMKRAHDARYIEDQKAQNIVFIPINQDITTAFKLERHGQKKLIMLGKERTSQFLNTWRKMPEIQRKDG</sequence>
<dbReference type="Proteomes" id="UP000447833">
    <property type="component" value="Unassembled WGS sequence"/>
</dbReference>
<feature type="short sequence motif" description="DGA/G" evidence="2">
    <location>
        <begin position="183"/>
        <end position="185"/>
    </location>
</feature>
<dbReference type="SUPFAM" id="SSF52151">
    <property type="entry name" value="FabD/lysophospholipase-like"/>
    <property type="match status" value="1"/>
</dbReference>
<reference evidence="4 5" key="1">
    <citation type="submission" date="2019-11" db="EMBL/GenBank/DDBJ databases">
        <title>Genome sequences of 17 halophilic strains isolated from different environments.</title>
        <authorList>
            <person name="Furrow R.E."/>
        </authorList>
    </citation>
    <scope>NUCLEOTIDE SEQUENCE [LARGE SCALE GENOMIC DNA]</scope>
    <source>
        <strain evidence="4 5">22506_14_FS</strain>
    </source>
</reference>
<dbReference type="PANTHER" id="PTHR46394:SF1">
    <property type="entry name" value="PNPLA DOMAIN-CONTAINING PROTEIN"/>
    <property type="match status" value="1"/>
</dbReference>
<evidence type="ECO:0000259" key="3">
    <source>
        <dbReference type="PROSITE" id="PS51635"/>
    </source>
</evidence>
<proteinExistence type="predicted"/>
<dbReference type="InterPro" id="IPR052580">
    <property type="entry name" value="Lipid_Hydrolase"/>
</dbReference>
<dbReference type="GO" id="GO:0016787">
    <property type="term" value="F:hydrolase activity"/>
    <property type="evidence" value="ECO:0007669"/>
    <property type="project" value="UniProtKB-UniRule"/>
</dbReference>
<evidence type="ECO:0000256" key="2">
    <source>
        <dbReference type="PROSITE-ProRule" id="PRU01161"/>
    </source>
</evidence>
<dbReference type="Gene3D" id="3.40.1090.10">
    <property type="entry name" value="Cytosolic phospholipase A2 catalytic domain"/>
    <property type="match status" value="2"/>
</dbReference>
<dbReference type="CDD" id="cd07207">
    <property type="entry name" value="Pat_ExoU_VipD_like"/>
    <property type="match status" value="1"/>
</dbReference>
<keyword evidence="2" id="KW-0378">Hydrolase</keyword>
<dbReference type="InterPro" id="IPR016035">
    <property type="entry name" value="Acyl_Trfase/lysoPLipase"/>
</dbReference>
<dbReference type="EMBL" id="WMEY01000002">
    <property type="protein sequence ID" value="MYL63141.1"/>
    <property type="molecule type" value="Genomic_DNA"/>
</dbReference>
<feature type="active site" description="Proton acceptor" evidence="2">
    <location>
        <position position="183"/>
    </location>
</feature>
<dbReference type="Pfam" id="PF01734">
    <property type="entry name" value="Patatin"/>
    <property type="match status" value="1"/>
</dbReference>
<feature type="short sequence motif" description="GXSXG" evidence="2">
    <location>
        <begin position="36"/>
        <end position="40"/>
    </location>
</feature>
<keyword evidence="1 2" id="KW-0443">Lipid metabolism</keyword>
<dbReference type="InterPro" id="IPR002641">
    <property type="entry name" value="PNPLA_dom"/>
</dbReference>
<comment type="caution">
    <text evidence="4">The sequence shown here is derived from an EMBL/GenBank/DDBJ whole genome shotgun (WGS) entry which is preliminary data.</text>
</comment>
<feature type="domain" description="PNPLA" evidence="3">
    <location>
        <begin position="5"/>
        <end position="196"/>
    </location>
</feature>
<evidence type="ECO:0000313" key="5">
    <source>
        <dbReference type="Proteomes" id="UP000447833"/>
    </source>
</evidence>
<gene>
    <name evidence="4" type="ORF">GLW07_07210</name>
</gene>
<feature type="short sequence motif" description="GXGXXG" evidence="2">
    <location>
        <begin position="9"/>
        <end position="14"/>
    </location>
</feature>
<feature type="active site" description="Nucleophile" evidence="2">
    <location>
        <position position="38"/>
    </location>
</feature>
<dbReference type="GO" id="GO:0016042">
    <property type="term" value="P:lipid catabolic process"/>
    <property type="evidence" value="ECO:0007669"/>
    <property type="project" value="UniProtKB-UniRule"/>
</dbReference>
<evidence type="ECO:0000256" key="1">
    <source>
        <dbReference type="ARBA" id="ARBA00023098"/>
    </source>
</evidence>
<dbReference type="RefSeq" id="WP_160918817.1">
    <property type="nucleotide sequence ID" value="NZ_WMEY01000002.1"/>
</dbReference>